<dbReference type="InterPro" id="IPR001173">
    <property type="entry name" value="Glyco_trans_2-like"/>
</dbReference>
<evidence type="ECO:0000259" key="2">
    <source>
        <dbReference type="Pfam" id="PF00535"/>
    </source>
</evidence>
<dbReference type="Gene3D" id="3.90.550.10">
    <property type="entry name" value="Spore Coat Polysaccharide Biosynthesis Protein SpsA, Chain A"/>
    <property type="match status" value="1"/>
</dbReference>
<evidence type="ECO:0000256" key="1">
    <source>
        <dbReference type="ARBA" id="ARBA00006739"/>
    </source>
</evidence>
<dbReference type="EMBL" id="JBHIRY010000004">
    <property type="protein sequence ID" value="MFB5759857.1"/>
    <property type="molecule type" value="Genomic_DNA"/>
</dbReference>
<accession>A0ABV5BX55</accession>
<feature type="domain" description="Glycosyltransferase 2-like" evidence="2">
    <location>
        <begin position="9"/>
        <end position="173"/>
    </location>
</feature>
<name>A0ABV5BX55_9BACL</name>
<dbReference type="Proteomes" id="UP001580430">
    <property type="component" value="Unassembled WGS sequence"/>
</dbReference>
<keyword evidence="4" id="KW-1185">Reference proteome</keyword>
<dbReference type="CDD" id="cd00761">
    <property type="entry name" value="Glyco_tranf_GTA_type"/>
    <property type="match status" value="1"/>
</dbReference>
<protein>
    <submittedName>
        <fullName evidence="3">Glycosyltransferase family 2 protein</fullName>
    </submittedName>
</protein>
<evidence type="ECO:0000313" key="3">
    <source>
        <dbReference type="EMBL" id="MFB5759857.1"/>
    </source>
</evidence>
<dbReference type="SUPFAM" id="SSF53448">
    <property type="entry name" value="Nucleotide-diphospho-sugar transferases"/>
    <property type="match status" value="1"/>
</dbReference>
<proteinExistence type="inferred from homology"/>
<gene>
    <name evidence="3" type="ORF">ACE5LO_05570</name>
</gene>
<comment type="caution">
    <text evidence="3">The sequence shown here is derived from an EMBL/GenBank/DDBJ whole genome shotgun (WGS) entry which is preliminary data.</text>
</comment>
<comment type="similarity">
    <text evidence="1">Belongs to the glycosyltransferase 2 family.</text>
</comment>
<dbReference type="RefSeq" id="WP_375519050.1">
    <property type="nucleotide sequence ID" value="NZ_JBHIRY010000004.1"/>
</dbReference>
<evidence type="ECO:0000313" key="4">
    <source>
        <dbReference type="Proteomes" id="UP001580430"/>
    </source>
</evidence>
<sequence length="343" mass="39929">MEEKSIKISVIIPMFNTDEYVQETIESLLAQTFQDFELILVDDASTDKTYEIASFFASRHNQIVLYKQEKNKGVSAARNIGLELARGKYIFFVDSDDTLPEETLEKMYLAAINNHADIVTGIYERFDKKNSVISNFFNIYPELKIEGTINLYECPGILYSVYSCGKLFKREVILQAKFLEVINYGEDHIFTIEAFLKAHHIYNLASTVYNYRIRDGETESLSQSVYKDPVNNLEYLLEILRIIEKMLVKYVSEPQLRAKLFSIYLSRVLHWNIWTALSHGLLSMNMSTRFKVLSLYISWFDGLTPEVYEANLSDFNVINYKIDRVKSVLDTQTIELCDRLLYK</sequence>
<dbReference type="Pfam" id="PF00535">
    <property type="entry name" value="Glycos_transf_2"/>
    <property type="match status" value="1"/>
</dbReference>
<dbReference type="PANTHER" id="PTHR22916:SF3">
    <property type="entry name" value="UDP-GLCNAC:BETAGAL BETA-1,3-N-ACETYLGLUCOSAMINYLTRANSFERASE-LIKE PROTEIN 1"/>
    <property type="match status" value="1"/>
</dbReference>
<dbReference type="PANTHER" id="PTHR22916">
    <property type="entry name" value="GLYCOSYLTRANSFERASE"/>
    <property type="match status" value="1"/>
</dbReference>
<dbReference type="InterPro" id="IPR029044">
    <property type="entry name" value="Nucleotide-diphossugar_trans"/>
</dbReference>
<reference evidence="3 4" key="1">
    <citation type="submission" date="2024-09" db="EMBL/GenBank/DDBJ databases">
        <title>Paenibacillus zeirhizospherea sp. nov., isolated from surface of the maize (Zea mays) roots in a horticulture field, Hungary.</title>
        <authorList>
            <person name="Marton D."/>
            <person name="Farkas M."/>
            <person name="Bedics A."/>
            <person name="Toth E."/>
            <person name="Tancsics A."/>
            <person name="Boka K."/>
            <person name="Marati G."/>
            <person name="Kriszt B."/>
            <person name="Cserhati M."/>
        </authorList>
    </citation>
    <scope>NUCLEOTIDE SEQUENCE [LARGE SCALE GENOMIC DNA]</scope>
    <source>
        <strain evidence="3 4">JCM 18446</strain>
    </source>
</reference>
<organism evidence="3 4">
    <name type="scientific">Paenibacillus medicaginis</name>
    <dbReference type="NCBI Taxonomy" id="1470560"/>
    <lineage>
        <taxon>Bacteria</taxon>
        <taxon>Bacillati</taxon>
        <taxon>Bacillota</taxon>
        <taxon>Bacilli</taxon>
        <taxon>Bacillales</taxon>
        <taxon>Paenibacillaceae</taxon>
        <taxon>Paenibacillus</taxon>
    </lineage>
</organism>